<dbReference type="PANTHER" id="PTHR43537:SF24">
    <property type="entry name" value="GLUCONATE OPERON TRANSCRIPTIONAL REPRESSOR"/>
    <property type="match status" value="1"/>
</dbReference>
<evidence type="ECO:0000313" key="6">
    <source>
        <dbReference type="Proteomes" id="UP000535890"/>
    </source>
</evidence>
<evidence type="ECO:0000313" key="5">
    <source>
        <dbReference type="EMBL" id="NYD34748.1"/>
    </source>
</evidence>
<name>A0A7Y9J450_9PSEU</name>
<dbReference type="Pfam" id="PF07729">
    <property type="entry name" value="FCD"/>
    <property type="match status" value="1"/>
</dbReference>
<dbReference type="SUPFAM" id="SSF46785">
    <property type="entry name" value="Winged helix' DNA-binding domain"/>
    <property type="match status" value="1"/>
</dbReference>
<dbReference type="GO" id="GO:0003700">
    <property type="term" value="F:DNA-binding transcription factor activity"/>
    <property type="evidence" value="ECO:0007669"/>
    <property type="project" value="InterPro"/>
</dbReference>
<dbReference type="InterPro" id="IPR036388">
    <property type="entry name" value="WH-like_DNA-bd_sf"/>
</dbReference>
<dbReference type="SMART" id="SM00895">
    <property type="entry name" value="FCD"/>
    <property type="match status" value="1"/>
</dbReference>
<proteinExistence type="predicted"/>
<dbReference type="Proteomes" id="UP000535890">
    <property type="component" value="Unassembled WGS sequence"/>
</dbReference>
<dbReference type="GO" id="GO:0003677">
    <property type="term" value="F:DNA binding"/>
    <property type="evidence" value="ECO:0007669"/>
    <property type="project" value="UniProtKB-KW"/>
</dbReference>
<comment type="caution">
    <text evidence="5">The sequence shown here is derived from an EMBL/GenBank/DDBJ whole genome shotgun (WGS) entry which is preliminary data.</text>
</comment>
<protein>
    <submittedName>
        <fullName evidence="5">DNA-binding GntR family transcriptional regulator</fullName>
    </submittedName>
</protein>
<evidence type="ECO:0000256" key="1">
    <source>
        <dbReference type="ARBA" id="ARBA00023015"/>
    </source>
</evidence>
<dbReference type="SMART" id="SM00345">
    <property type="entry name" value="HTH_GNTR"/>
    <property type="match status" value="1"/>
</dbReference>
<dbReference type="Pfam" id="PF00392">
    <property type="entry name" value="GntR"/>
    <property type="match status" value="1"/>
</dbReference>
<dbReference type="PRINTS" id="PR00035">
    <property type="entry name" value="HTHGNTR"/>
</dbReference>
<dbReference type="EMBL" id="JACCBN010000001">
    <property type="protein sequence ID" value="NYD34748.1"/>
    <property type="molecule type" value="Genomic_DNA"/>
</dbReference>
<keyword evidence="2 5" id="KW-0238">DNA-binding</keyword>
<gene>
    <name evidence="5" type="ORF">BJ983_000850</name>
</gene>
<dbReference type="InterPro" id="IPR036390">
    <property type="entry name" value="WH_DNA-bd_sf"/>
</dbReference>
<accession>A0A7Y9J450</accession>
<keyword evidence="3" id="KW-0804">Transcription</keyword>
<evidence type="ECO:0000256" key="3">
    <source>
        <dbReference type="ARBA" id="ARBA00023163"/>
    </source>
</evidence>
<dbReference type="Gene3D" id="1.20.120.530">
    <property type="entry name" value="GntR ligand-binding domain-like"/>
    <property type="match status" value="1"/>
</dbReference>
<dbReference type="InterPro" id="IPR008920">
    <property type="entry name" value="TF_FadR/GntR_C"/>
</dbReference>
<feature type="domain" description="HTH gntR-type" evidence="4">
    <location>
        <begin position="10"/>
        <end position="77"/>
    </location>
</feature>
<dbReference type="SUPFAM" id="SSF48008">
    <property type="entry name" value="GntR ligand-binding domain-like"/>
    <property type="match status" value="1"/>
</dbReference>
<dbReference type="PROSITE" id="PS50949">
    <property type="entry name" value="HTH_GNTR"/>
    <property type="match status" value="1"/>
</dbReference>
<reference evidence="5 6" key="1">
    <citation type="submission" date="2020-07" db="EMBL/GenBank/DDBJ databases">
        <title>Sequencing the genomes of 1000 actinobacteria strains.</title>
        <authorList>
            <person name="Klenk H.-P."/>
        </authorList>
    </citation>
    <scope>NUCLEOTIDE SEQUENCE [LARGE SCALE GENOMIC DNA]</scope>
    <source>
        <strain evidence="5 6">DSM 45772</strain>
    </source>
</reference>
<keyword evidence="1" id="KW-0805">Transcription regulation</keyword>
<dbReference type="InterPro" id="IPR000524">
    <property type="entry name" value="Tscrpt_reg_HTH_GntR"/>
</dbReference>
<dbReference type="PANTHER" id="PTHR43537">
    <property type="entry name" value="TRANSCRIPTIONAL REGULATOR, GNTR FAMILY"/>
    <property type="match status" value="1"/>
</dbReference>
<dbReference type="RefSeq" id="WP_179792666.1">
    <property type="nucleotide sequence ID" value="NZ_BAABHP010000003.1"/>
</dbReference>
<evidence type="ECO:0000256" key="2">
    <source>
        <dbReference type="ARBA" id="ARBA00023125"/>
    </source>
</evidence>
<keyword evidence="6" id="KW-1185">Reference proteome</keyword>
<dbReference type="AlphaFoldDB" id="A0A7Y9J450"/>
<evidence type="ECO:0000259" key="4">
    <source>
        <dbReference type="PROSITE" id="PS50949"/>
    </source>
</evidence>
<dbReference type="Gene3D" id="1.10.10.10">
    <property type="entry name" value="Winged helix-like DNA-binding domain superfamily/Winged helix DNA-binding domain"/>
    <property type="match status" value="1"/>
</dbReference>
<sequence length="219" mass="23770">MLSTSGASVCSAADLVYHHVKERVLTGELEGGRMVSEGEIASVLTVSRTPVREAFLRLEVEGWLRLFPKRGALVVPIAPREIDEVLEARAVVEAHAVADVVGRAHDLGALVGELDDVIAVQRKTHDDGDLPAFVAADAEFHRLIADAGRNSLFAAFYRGLRERQQRMTAESVRGRSAAAEAVLAEHRVLRDLIAAADVEGFRTALVTHLDNTHRAGRGR</sequence>
<organism evidence="5 6">
    <name type="scientific">Actinomycetospora corticicola</name>
    <dbReference type="NCBI Taxonomy" id="663602"/>
    <lineage>
        <taxon>Bacteria</taxon>
        <taxon>Bacillati</taxon>
        <taxon>Actinomycetota</taxon>
        <taxon>Actinomycetes</taxon>
        <taxon>Pseudonocardiales</taxon>
        <taxon>Pseudonocardiaceae</taxon>
        <taxon>Actinomycetospora</taxon>
    </lineage>
</organism>
<dbReference type="InterPro" id="IPR011711">
    <property type="entry name" value="GntR_C"/>
</dbReference>